<feature type="compositionally biased region" description="Basic residues" evidence="1">
    <location>
        <begin position="209"/>
        <end position="219"/>
    </location>
</feature>
<dbReference type="Proteomes" id="UP001432027">
    <property type="component" value="Unassembled WGS sequence"/>
</dbReference>
<name>A0AAV5T654_9BILA</name>
<keyword evidence="4" id="KW-1185">Reference proteome</keyword>
<organism evidence="3 4">
    <name type="scientific">Pristionchus entomophagus</name>
    <dbReference type="NCBI Taxonomy" id="358040"/>
    <lineage>
        <taxon>Eukaryota</taxon>
        <taxon>Metazoa</taxon>
        <taxon>Ecdysozoa</taxon>
        <taxon>Nematoda</taxon>
        <taxon>Chromadorea</taxon>
        <taxon>Rhabditida</taxon>
        <taxon>Rhabditina</taxon>
        <taxon>Diplogasteromorpha</taxon>
        <taxon>Diplogasteroidea</taxon>
        <taxon>Neodiplogasteridae</taxon>
        <taxon>Pristionchus</taxon>
    </lineage>
</organism>
<comment type="caution">
    <text evidence="3">The sequence shown here is derived from an EMBL/GenBank/DDBJ whole genome shotgun (WGS) entry which is preliminary data.</text>
</comment>
<dbReference type="EMBL" id="BTSX01000003">
    <property type="protein sequence ID" value="GMS89942.1"/>
    <property type="molecule type" value="Genomic_DNA"/>
</dbReference>
<evidence type="ECO:0000256" key="1">
    <source>
        <dbReference type="SAM" id="MobiDB-lite"/>
    </source>
</evidence>
<evidence type="ECO:0000313" key="3">
    <source>
        <dbReference type="EMBL" id="GMS89942.1"/>
    </source>
</evidence>
<keyword evidence="2" id="KW-0732">Signal</keyword>
<reference evidence="3" key="1">
    <citation type="submission" date="2023-10" db="EMBL/GenBank/DDBJ databases">
        <title>Genome assembly of Pristionchus species.</title>
        <authorList>
            <person name="Yoshida K."/>
            <person name="Sommer R.J."/>
        </authorList>
    </citation>
    <scope>NUCLEOTIDE SEQUENCE</scope>
    <source>
        <strain evidence="3">RS0144</strain>
    </source>
</reference>
<evidence type="ECO:0000256" key="2">
    <source>
        <dbReference type="SAM" id="SignalP"/>
    </source>
</evidence>
<feature type="compositionally biased region" description="Low complexity" evidence="1">
    <location>
        <begin position="195"/>
        <end position="208"/>
    </location>
</feature>
<proteinExistence type="predicted"/>
<sequence>SMLLTTVLSLLLIETARAQFGFNFAELVGPAIALATNKGSRVEQAAQVAQGVSYVFLGRPGQEQYQQQQQGGYYGGGQSEFSRLSAPGGFGGAPSNNGPPSSSYFPQSSGSNYGSFGGSSNSFGGSNRPSSSFFGPSSSSIGGTGGLKSSPSSFGDYDSGSFSRKREVSSFGSRAPAPPEVVGGTGGLKSSFVDSSPNRPAPSNSAYPKQRRQSKHAVRHSSPDGNRPHGKASQLGIVRSAMNDFDLLNRGR</sequence>
<feature type="chain" id="PRO_5043842880" evidence="2">
    <location>
        <begin position="19"/>
        <end position="252"/>
    </location>
</feature>
<evidence type="ECO:0000313" key="4">
    <source>
        <dbReference type="Proteomes" id="UP001432027"/>
    </source>
</evidence>
<feature type="compositionally biased region" description="Low complexity" evidence="1">
    <location>
        <begin position="93"/>
        <end position="162"/>
    </location>
</feature>
<dbReference type="AlphaFoldDB" id="A0AAV5T654"/>
<feature type="non-terminal residue" evidence="3">
    <location>
        <position position="1"/>
    </location>
</feature>
<protein>
    <submittedName>
        <fullName evidence="3">Uncharacterized protein</fullName>
    </submittedName>
</protein>
<accession>A0AAV5T654</accession>
<gene>
    <name evidence="3" type="ORF">PENTCL1PPCAC_12117</name>
</gene>
<feature type="region of interest" description="Disordered" evidence="1">
    <location>
        <begin position="84"/>
        <end position="252"/>
    </location>
</feature>
<feature type="signal peptide" evidence="2">
    <location>
        <begin position="1"/>
        <end position="18"/>
    </location>
</feature>